<reference evidence="7 8" key="2">
    <citation type="journal article" date="2009" name="Stand. Genomic Sci.">
        <title>Complete genome sequence of Staphylothermus marinus Stetter and Fiala 1986 type strain F1.</title>
        <authorList>
            <person name="Anderson I.J."/>
            <person name="Sun H."/>
            <person name="Lapidus A."/>
            <person name="Copeland A."/>
            <person name="Glavina Del Rio T."/>
            <person name="Tice H."/>
            <person name="Dalin E."/>
            <person name="Lucas S."/>
            <person name="Barry K."/>
            <person name="Land M."/>
            <person name="Richardson P."/>
            <person name="Huber H."/>
            <person name="Kyrpides N.C."/>
        </authorList>
    </citation>
    <scope>NUCLEOTIDE SEQUENCE [LARGE SCALE GENOMIC DNA]</scope>
    <source>
        <strain evidence="8">ATCC 43588 / DSM 3639 / JCM 9404 / F1</strain>
    </source>
</reference>
<dbReference type="InterPro" id="IPR008949">
    <property type="entry name" value="Isoprenoid_synthase_dom_sf"/>
</dbReference>
<dbReference type="GO" id="GO:0008299">
    <property type="term" value="P:isoprenoid biosynthetic process"/>
    <property type="evidence" value="ECO:0007669"/>
    <property type="project" value="InterPro"/>
</dbReference>
<evidence type="ECO:0000256" key="4">
    <source>
        <dbReference type="ARBA" id="ARBA00022723"/>
    </source>
</evidence>
<dbReference type="OrthoDB" id="26738at2157"/>
<dbReference type="SFLD" id="SFLDS00005">
    <property type="entry name" value="Isoprenoid_Synthase_Type_I"/>
    <property type="match status" value="1"/>
</dbReference>
<dbReference type="KEGG" id="smr:Smar_0494"/>
<keyword evidence="4" id="KW-0479">Metal-binding</keyword>
<keyword evidence="3 6" id="KW-0808">Transferase</keyword>
<dbReference type="Proteomes" id="UP000000254">
    <property type="component" value="Chromosome"/>
</dbReference>
<dbReference type="CDD" id="cd00685">
    <property type="entry name" value="Trans_IPPS_HT"/>
    <property type="match status" value="1"/>
</dbReference>
<dbReference type="eggNOG" id="arCOG01726">
    <property type="taxonomic scope" value="Archaea"/>
</dbReference>
<comment type="cofactor">
    <cofactor evidence="1">
        <name>Mg(2+)</name>
        <dbReference type="ChEBI" id="CHEBI:18420"/>
    </cofactor>
</comment>
<evidence type="ECO:0000256" key="5">
    <source>
        <dbReference type="ARBA" id="ARBA00022842"/>
    </source>
</evidence>
<dbReference type="Gene3D" id="1.10.600.10">
    <property type="entry name" value="Farnesyl Diphosphate Synthase"/>
    <property type="match status" value="1"/>
</dbReference>
<comment type="similarity">
    <text evidence="2 6">Belongs to the FPP/GGPP synthase family.</text>
</comment>
<dbReference type="InterPro" id="IPR000092">
    <property type="entry name" value="Polyprenyl_synt"/>
</dbReference>
<keyword evidence="8" id="KW-1185">Reference proteome</keyword>
<dbReference type="PROSITE" id="PS00723">
    <property type="entry name" value="POLYPRENYL_SYNTHASE_1"/>
    <property type="match status" value="1"/>
</dbReference>
<evidence type="ECO:0000313" key="7">
    <source>
        <dbReference type="EMBL" id="ABN69602.1"/>
    </source>
</evidence>
<protein>
    <submittedName>
        <fullName evidence="7">Polyprenyl synthetase</fullName>
    </submittedName>
</protein>
<reference evidence="8" key="1">
    <citation type="journal article" date="2009" name="BMC Genomics">
        <title>The complete genome sequence of Staphylothermus marinus reveals differences in sulfur metabolism among heterotrophic Crenarchaeota.</title>
        <authorList>
            <person name="Anderson I.J."/>
            <person name="Dharmarajan L."/>
            <person name="Rodriguez J."/>
            <person name="Hooper S."/>
            <person name="Porat I."/>
            <person name="Ulrich L.E."/>
            <person name="Elkins J.G."/>
            <person name="Mavromatis K."/>
            <person name="Sun H."/>
            <person name="Land M."/>
            <person name="Lapidus A."/>
            <person name="Lucas S."/>
            <person name="Barry K."/>
            <person name="Huber H."/>
            <person name="Zhulin I.B."/>
            <person name="Whitman W.B."/>
            <person name="Mukhopadhyay B."/>
            <person name="Woese C."/>
            <person name="Bristow J."/>
            <person name="Kyrpides N."/>
        </authorList>
    </citation>
    <scope>NUCLEOTIDE SEQUENCE [LARGE SCALE GENOMIC DNA]</scope>
    <source>
        <strain evidence="8">ATCC 43588 / DSM 3639 / JCM 9404 / F1</strain>
    </source>
</reference>
<dbReference type="GO" id="GO:0046872">
    <property type="term" value="F:metal ion binding"/>
    <property type="evidence" value="ECO:0007669"/>
    <property type="project" value="UniProtKB-KW"/>
</dbReference>
<organism evidence="7 8">
    <name type="scientific">Staphylothermus marinus (strain ATCC 43588 / DSM 3639 / JCM 9404 / F1)</name>
    <dbReference type="NCBI Taxonomy" id="399550"/>
    <lineage>
        <taxon>Archaea</taxon>
        <taxon>Thermoproteota</taxon>
        <taxon>Thermoprotei</taxon>
        <taxon>Desulfurococcales</taxon>
        <taxon>Desulfurococcaceae</taxon>
        <taxon>Staphylothermus</taxon>
    </lineage>
</organism>
<evidence type="ECO:0000313" key="8">
    <source>
        <dbReference type="Proteomes" id="UP000000254"/>
    </source>
</evidence>
<evidence type="ECO:0000256" key="1">
    <source>
        <dbReference type="ARBA" id="ARBA00001946"/>
    </source>
</evidence>
<evidence type="ECO:0000256" key="6">
    <source>
        <dbReference type="RuleBase" id="RU004466"/>
    </source>
</evidence>
<dbReference type="GeneID" id="4907175"/>
<dbReference type="PANTHER" id="PTHR12001:SF85">
    <property type="entry name" value="SHORT CHAIN ISOPRENYL DIPHOSPHATE SYNTHASE"/>
    <property type="match status" value="1"/>
</dbReference>
<evidence type="ECO:0000256" key="2">
    <source>
        <dbReference type="ARBA" id="ARBA00006706"/>
    </source>
</evidence>
<dbReference type="STRING" id="399550.Smar_0494"/>
<gene>
    <name evidence="7" type="ordered locus">Smar_0494</name>
</gene>
<dbReference type="SUPFAM" id="SSF48576">
    <property type="entry name" value="Terpenoid synthases"/>
    <property type="match status" value="1"/>
</dbReference>
<dbReference type="HOGENOM" id="CLU_014015_2_1_2"/>
<keyword evidence="5" id="KW-0460">Magnesium</keyword>
<dbReference type="RefSeq" id="WP_011838793.1">
    <property type="nucleotide sequence ID" value="NC_009033.1"/>
</dbReference>
<dbReference type="GO" id="GO:0004659">
    <property type="term" value="F:prenyltransferase activity"/>
    <property type="evidence" value="ECO:0007669"/>
    <property type="project" value="InterPro"/>
</dbReference>
<dbReference type="EMBL" id="CP000575">
    <property type="protein sequence ID" value="ABN69602.1"/>
    <property type="molecule type" value="Genomic_DNA"/>
</dbReference>
<name>A3DLU2_STAMF</name>
<dbReference type="SFLD" id="SFLDG01017">
    <property type="entry name" value="Polyprenyl_Transferase_Like"/>
    <property type="match status" value="1"/>
</dbReference>
<dbReference type="InterPro" id="IPR033749">
    <property type="entry name" value="Polyprenyl_synt_CS"/>
</dbReference>
<dbReference type="AlphaFoldDB" id="A3DLU2"/>
<dbReference type="PANTHER" id="PTHR12001">
    <property type="entry name" value="GERANYLGERANYL PYROPHOSPHATE SYNTHASE"/>
    <property type="match status" value="1"/>
</dbReference>
<dbReference type="Pfam" id="PF00348">
    <property type="entry name" value="polyprenyl_synt"/>
    <property type="match status" value="1"/>
</dbReference>
<accession>A3DLU2</accession>
<evidence type="ECO:0000256" key="3">
    <source>
        <dbReference type="ARBA" id="ARBA00022679"/>
    </source>
</evidence>
<sequence length="365" mass="42161">MDNYMELLEFARRVTNKTLQEIFDEVDVEAKGVSSKVVDIPFISRDYTLRGGKRLRAFLVLIGYWSRKWGYGNIDSIKYLMAGIEFLQSYLLVHDDIMDEDEIRRGGPTVHVWFDRKCREEGLISRCKHYGVSQAIIVGDYLESLAVSMFTRLNLPDYALKELIKTYTRGVRLVAYGQFLDVLIANTPLKKVSEDDVYNIHMLKTASYTVELPLHLGAIASLMYNNELLMELSQYALPAGIAFQLQDDILGLYGDPKVTGKPVGSDVREKKKTLLIVKAYQFADADDKKFLEELYDKRKPEEITDEDIRRVQSIVRETGSLDYSVKKMNEYVERARNALRSSVIINETARNILEWLLELFIKRRH</sequence>
<proteinExistence type="inferred from homology"/>